<dbReference type="Proteomes" id="UP000018004">
    <property type="component" value="Unassembled WGS sequence"/>
</dbReference>
<name>V6SQ99_9FLAO</name>
<sequence length="330" mass="37739">MKNSIFQSFYLAVTMLIFNNSYASIQSDSLKSRIIPVDTVIKIKANPKLGFNYPYYLRIPKGLKKNDVQYLLVETNNTGVNDTLEFHEKEAYLQIMRNSLGSSICSNLKVPFLMPVFPRPQKEWTIYTHAFDSDAAKIKNGDMKRMDLQLIAMIKNAREVLKTHEILTKEKILMNGFSASGTFANRFTLIHPELIAGVACGGINAITILPIPESEGKSLKYPLGTKDFEKLFASKFNMKAYQKVPQYFYMGENDKNDAASFDDAYSNSEREIIYELLGKTMIPDRFTKCEHIYAENKVNSTFKTYANIGHETDQTVFMDVYIFFKNIISQ</sequence>
<proteinExistence type="predicted"/>
<gene>
    <name evidence="1" type="ORF">FLJC2902T_15090</name>
</gene>
<dbReference type="SUPFAM" id="SSF53474">
    <property type="entry name" value="alpha/beta-Hydrolases"/>
    <property type="match status" value="1"/>
</dbReference>
<protein>
    <submittedName>
        <fullName evidence="1">Uncharacterized protein</fullName>
    </submittedName>
</protein>
<keyword evidence="2" id="KW-1185">Reference proteome</keyword>
<dbReference type="RefSeq" id="WP_023579147.1">
    <property type="nucleotide sequence ID" value="NZ_AVGG01000006.1"/>
</dbReference>
<comment type="caution">
    <text evidence="1">The sequence shown here is derived from an EMBL/GenBank/DDBJ whole genome shotgun (WGS) entry which is preliminary data.</text>
</comment>
<evidence type="ECO:0000313" key="1">
    <source>
        <dbReference type="EMBL" id="ESU28634.1"/>
    </source>
</evidence>
<dbReference type="AlphaFoldDB" id="V6SQ99"/>
<dbReference type="Gene3D" id="3.40.50.1820">
    <property type="entry name" value="alpha/beta hydrolase"/>
    <property type="match status" value="1"/>
</dbReference>
<dbReference type="EMBL" id="AVGG01000006">
    <property type="protein sequence ID" value="ESU28634.1"/>
    <property type="molecule type" value="Genomic_DNA"/>
</dbReference>
<organism evidence="1 2">
    <name type="scientific">Flavobacterium limnosediminis JC2902</name>
    <dbReference type="NCBI Taxonomy" id="1341181"/>
    <lineage>
        <taxon>Bacteria</taxon>
        <taxon>Pseudomonadati</taxon>
        <taxon>Bacteroidota</taxon>
        <taxon>Flavobacteriia</taxon>
        <taxon>Flavobacteriales</taxon>
        <taxon>Flavobacteriaceae</taxon>
        <taxon>Flavobacterium</taxon>
    </lineage>
</organism>
<reference evidence="1 2" key="1">
    <citation type="submission" date="2013-08" db="EMBL/GenBank/DDBJ databases">
        <title>Flavobacterium limnosediminis JC2902 genome sequencing.</title>
        <authorList>
            <person name="Lee K."/>
            <person name="Yi H."/>
            <person name="Park S."/>
            <person name="Chun J."/>
        </authorList>
    </citation>
    <scope>NUCLEOTIDE SEQUENCE [LARGE SCALE GENOMIC DNA]</scope>
    <source>
        <strain evidence="1 2">JC2902</strain>
    </source>
</reference>
<evidence type="ECO:0000313" key="2">
    <source>
        <dbReference type="Proteomes" id="UP000018004"/>
    </source>
</evidence>
<dbReference type="InterPro" id="IPR029058">
    <property type="entry name" value="AB_hydrolase_fold"/>
</dbReference>
<dbReference type="OrthoDB" id="1094867at2"/>
<dbReference type="eggNOG" id="COG3291">
    <property type="taxonomic scope" value="Bacteria"/>
</dbReference>
<dbReference type="PATRIC" id="fig|1341181.4.peg.1485"/>
<accession>V6SQ99</accession>